<evidence type="ECO:0000256" key="3">
    <source>
        <dbReference type="ARBA" id="ARBA00022741"/>
    </source>
</evidence>
<dbReference type="PRINTS" id="PR01039">
    <property type="entry name" value="TRNASYNTHTRP"/>
</dbReference>
<comment type="subcellular location">
    <subcellularLocation>
        <location evidence="8">Cytoplasm</location>
    </subcellularLocation>
</comment>
<dbReference type="PANTHER" id="PTHR43766">
    <property type="entry name" value="TRYPTOPHAN--TRNA LIGASE, MITOCHONDRIAL"/>
    <property type="match status" value="1"/>
</dbReference>
<feature type="short sequence motif" description="'HIGH' region" evidence="8">
    <location>
        <begin position="30"/>
        <end position="38"/>
    </location>
</feature>
<dbReference type="InterPro" id="IPR014729">
    <property type="entry name" value="Rossmann-like_a/b/a_fold"/>
</dbReference>
<dbReference type="InterPro" id="IPR002306">
    <property type="entry name" value="Trp-tRNA-ligase"/>
</dbReference>
<gene>
    <name evidence="8 11" type="primary">trpS</name>
    <name evidence="11" type="ORF">K1X13_06830</name>
</gene>
<dbReference type="NCBIfam" id="TIGR00233">
    <property type="entry name" value="trpS"/>
    <property type="match status" value="1"/>
</dbReference>
<keyword evidence="3 8" id="KW-0547">Nucleotide-binding</keyword>
<protein>
    <recommendedName>
        <fullName evidence="8">Tryptophan--tRNA ligase</fullName>
        <ecNumber evidence="8">6.1.1.2</ecNumber>
    </recommendedName>
    <alternativeName>
        <fullName evidence="8">Tryptophanyl-tRNA synthetase</fullName>
        <shortName evidence="8">TrpRS</shortName>
    </alternativeName>
</protein>
<dbReference type="GO" id="GO:0004830">
    <property type="term" value="F:tryptophan-tRNA ligase activity"/>
    <property type="evidence" value="ECO:0007669"/>
    <property type="project" value="UniProtKB-EC"/>
</dbReference>
<reference evidence="11 12" key="1">
    <citation type="submission" date="2021-08" db="EMBL/GenBank/DDBJ databases">
        <title>Nocardioides bacterium WL0053 sp. nov., isolated from the sediment.</title>
        <authorList>
            <person name="Wang L."/>
            <person name="Zhang D."/>
            <person name="Zhang A."/>
        </authorList>
    </citation>
    <scope>NUCLEOTIDE SEQUENCE [LARGE SCALE GENOMIC DNA]</scope>
    <source>
        <strain evidence="11 12">WL0053</strain>
    </source>
</reference>
<proteinExistence type="inferred from homology"/>
<keyword evidence="6 8" id="KW-0030">Aminoacyl-tRNA synthetase</keyword>
<keyword evidence="2 8" id="KW-0436">Ligase</keyword>
<evidence type="ECO:0000256" key="5">
    <source>
        <dbReference type="ARBA" id="ARBA00022917"/>
    </source>
</evidence>
<keyword evidence="12" id="KW-1185">Reference proteome</keyword>
<comment type="function">
    <text evidence="8">Catalyzes the attachment of tryptophan to tRNA(Trp).</text>
</comment>
<feature type="compositionally biased region" description="Low complexity" evidence="10">
    <location>
        <begin position="1"/>
        <end position="19"/>
    </location>
</feature>
<dbReference type="Proteomes" id="UP000754710">
    <property type="component" value="Unassembled WGS sequence"/>
</dbReference>
<keyword evidence="8" id="KW-0963">Cytoplasm</keyword>
<dbReference type="InterPro" id="IPR050203">
    <property type="entry name" value="Trp-tRNA_synthetase"/>
</dbReference>
<evidence type="ECO:0000256" key="9">
    <source>
        <dbReference type="RuleBase" id="RU363036"/>
    </source>
</evidence>
<dbReference type="InterPro" id="IPR001412">
    <property type="entry name" value="aa-tRNA-synth_I_CS"/>
</dbReference>
<evidence type="ECO:0000313" key="12">
    <source>
        <dbReference type="Proteomes" id="UP000754710"/>
    </source>
</evidence>
<dbReference type="Pfam" id="PF00579">
    <property type="entry name" value="tRNA-synt_1b"/>
    <property type="match status" value="1"/>
</dbReference>
<feature type="binding site" evidence="8">
    <location>
        <begin position="164"/>
        <end position="166"/>
    </location>
    <ligand>
        <name>ATP</name>
        <dbReference type="ChEBI" id="CHEBI:30616"/>
    </ligand>
</feature>
<organism evidence="11 12">
    <name type="scientific">Nocardioides jiangsuensis</name>
    <dbReference type="NCBI Taxonomy" id="2866161"/>
    <lineage>
        <taxon>Bacteria</taxon>
        <taxon>Bacillati</taxon>
        <taxon>Actinomycetota</taxon>
        <taxon>Actinomycetes</taxon>
        <taxon>Propionibacteriales</taxon>
        <taxon>Nocardioidaceae</taxon>
        <taxon>Nocardioides</taxon>
    </lineage>
</organism>
<comment type="caution">
    <text evidence="11">The sequence shown here is derived from an EMBL/GenBank/DDBJ whole genome shotgun (WGS) entry which is preliminary data.</text>
</comment>
<name>A0ABS7RKZ0_9ACTN</name>
<evidence type="ECO:0000256" key="10">
    <source>
        <dbReference type="SAM" id="MobiDB-lite"/>
    </source>
</evidence>
<evidence type="ECO:0000256" key="4">
    <source>
        <dbReference type="ARBA" id="ARBA00022840"/>
    </source>
</evidence>
<dbReference type="EC" id="6.1.1.2" evidence="8"/>
<comment type="similarity">
    <text evidence="1 8 9">Belongs to the class-I aminoacyl-tRNA synthetase family.</text>
</comment>
<dbReference type="HAMAP" id="MF_00140_B">
    <property type="entry name" value="Trp_tRNA_synth_B"/>
    <property type="match status" value="1"/>
</dbReference>
<feature type="binding site" evidence="8">
    <location>
        <position position="152"/>
    </location>
    <ligand>
        <name>L-tryptophan</name>
        <dbReference type="ChEBI" id="CHEBI:57912"/>
    </ligand>
</feature>
<dbReference type="PROSITE" id="PS00178">
    <property type="entry name" value="AA_TRNA_LIGASE_I"/>
    <property type="match status" value="1"/>
</dbReference>
<feature type="binding site" evidence="8">
    <location>
        <begin position="37"/>
        <end position="38"/>
    </location>
    <ligand>
        <name>ATP</name>
        <dbReference type="ChEBI" id="CHEBI:30616"/>
    </ligand>
</feature>
<dbReference type="SUPFAM" id="SSF52374">
    <property type="entry name" value="Nucleotidylyl transferase"/>
    <property type="match status" value="1"/>
</dbReference>
<feature type="binding site" evidence="8">
    <location>
        <position position="203"/>
    </location>
    <ligand>
        <name>ATP</name>
        <dbReference type="ChEBI" id="CHEBI:30616"/>
    </ligand>
</feature>
<accession>A0ABS7RKZ0</accession>
<dbReference type="Gene3D" id="1.10.240.10">
    <property type="entry name" value="Tyrosyl-Transfer RNA Synthetase"/>
    <property type="match status" value="1"/>
</dbReference>
<dbReference type="InterPro" id="IPR002305">
    <property type="entry name" value="aa-tRNA-synth_Ic"/>
</dbReference>
<dbReference type="PANTHER" id="PTHR43766:SF1">
    <property type="entry name" value="TRYPTOPHAN--TRNA LIGASE, MITOCHONDRIAL"/>
    <property type="match status" value="1"/>
</dbReference>
<dbReference type="CDD" id="cd00806">
    <property type="entry name" value="TrpRS_core"/>
    <property type="match status" value="1"/>
</dbReference>
<keyword evidence="4 8" id="KW-0067">ATP-binding</keyword>
<feature type="binding site" evidence="8">
    <location>
        <begin position="212"/>
        <end position="216"/>
    </location>
    <ligand>
        <name>ATP</name>
        <dbReference type="ChEBI" id="CHEBI:30616"/>
    </ligand>
</feature>
<evidence type="ECO:0000256" key="8">
    <source>
        <dbReference type="HAMAP-Rule" id="MF_00140"/>
    </source>
</evidence>
<evidence type="ECO:0000256" key="2">
    <source>
        <dbReference type="ARBA" id="ARBA00022598"/>
    </source>
</evidence>
<sequence>MTTTPTLRSTPLPGPGTTPYGDRRLSLLKPTGHLTLGNYLGALRPMAAEQEDATCFFGIADLHALTVPHDPATLRALTGETATLLLAAGLDPERATLFVQSRVPAHAELAYLLECTGYTGELNRMIQFKEKGRGRPRTRVSLYTYPVLMAADILLYRASRVPVGDDQRQHVELTRDLALRFNRTYGEVFTVPEVTTPPAGARVMDLQDPTSKMGKSQESGAGLVHLLDDERTVRRKIARAVTDSDTGPGAVRHDREAKPGVSNLLEVVAACEGVGVDAAAAGCTSYGDLKQRATEAVLGVLLPLQERYAELAASPDVVARVYAEGAERCRAETAPVLAAAREAIGLT</sequence>
<evidence type="ECO:0000313" key="11">
    <source>
        <dbReference type="EMBL" id="MBY9074530.1"/>
    </source>
</evidence>
<dbReference type="RefSeq" id="WP_221024196.1">
    <property type="nucleotide sequence ID" value="NZ_JAIEZQ010000001.1"/>
</dbReference>
<comment type="subunit">
    <text evidence="8">Homodimer.</text>
</comment>
<dbReference type="Gene3D" id="3.40.50.620">
    <property type="entry name" value="HUPs"/>
    <property type="match status" value="1"/>
</dbReference>
<feature type="binding site" evidence="8">
    <location>
        <begin position="29"/>
        <end position="31"/>
    </location>
    <ligand>
        <name>ATP</name>
        <dbReference type="ChEBI" id="CHEBI:30616"/>
    </ligand>
</feature>
<feature type="short sequence motif" description="'KMSKS' region" evidence="8">
    <location>
        <begin position="212"/>
        <end position="216"/>
    </location>
</feature>
<evidence type="ECO:0000256" key="6">
    <source>
        <dbReference type="ARBA" id="ARBA00023146"/>
    </source>
</evidence>
<keyword evidence="5 8" id="KW-0648">Protein biosynthesis</keyword>
<dbReference type="InterPro" id="IPR024109">
    <property type="entry name" value="Trp-tRNA-ligase_bac-type"/>
</dbReference>
<dbReference type="EMBL" id="JAIEZQ010000001">
    <property type="protein sequence ID" value="MBY9074530.1"/>
    <property type="molecule type" value="Genomic_DNA"/>
</dbReference>
<evidence type="ECO:0000256" key="1">
    <source>
        <dbReference type="ARBA" id="ARBA00005594"/>
    </source>
</evidence>
<evidence type="ECO:0000256" key="7">
    <source>
        <dbReference type="ARBA" id="ARBA00049929"/>
    </source>
</evidence>
<feature type="region of interest" description="Disordered" evidence="10">
    <location>
        <begin position="1"/>
        <end position="24"/>
    </location>
</feature>
<comment type="catalytic activity">
    <reaction evidence="7 8">
        <text>tRNA(Trp) + L-tryptophan + ATP = L-tryptophyl-tRNA(Trp) + AMP + diphosphate + H(+)</text>
        <dbReference type="Rhea" id="RHEA:24080"/>
        <dbReference type="Rhea" id="RHEA-COMP:9671"/>
        <dbReference type="Rhea" id="RHEA-COMP:9705"/>
        <dbReference type="ChEBI" id="CHEBI:15378"/>
        <dbReference type="ChEBI" id="CHEBI:30616"/>
        <dbReference type="ChEBI" id="CHEBI:33019"/>
        <dbReference type="ChEBI" id="CHEBI:57912"/>
        <dbReference type="ChEBI" id="CHEBI:78442"/>
        <dbReference type="ChEBI" id="CHEBI:78535"/>
        <dbReference type="ChEBI" id="CHEBI:456215"/>
        <dbReference type="EC" id="6.1.1.2"/>
    </reaction>
</comment>